<evidence type="ECO:0000313" key="1">
    <source>
        <dbReference type="EMBL" id="JAD52655.1"/>
    </source>
</evidence>
<accession>A0A0A9AUT7</accession>
<name>A0A0A9AUT7_ARUDO</name>
<dbReference type="EMBL" id="GBRH01245240">
    <property type="protein sequence ID" value="JAD52655.1"/>
    <property type="molecule type" value="Transcribed_RNA"/>
</dbReference>
<dbReference type="AlphaFoldDB" id="A0A0A9AUT7"/>
<sequence length="53" mass="6029">MIYMTLCVVNDKSTKRNSEDTWLKVTKTTLQPPRHLLYPYSIIACHAFNAGTG</sequence>
<reference evidence="1" key="1">
    <citation type="submission" date="2014-09" db="EMBL/GenBank/DDBJ databases">
        <authorList>
            <person name="Magalhaes I.L.F."/>
            <person name="Oliveira U."/>
            <person name="Santos F.R."/>
            <person name="Vidigal T.H.D.A."/>
            <person name="Brescovit A.D."/>
            <person name="Santos A.J."/>
        </authorList>
    </citation>
    <scope>NUCLEOTIDE SEQUENCE</scope>
    <source>
        <tissue evidence="1">Shoot tissue taken approximately 20 cm above the soil surface</tissue>
    </source>
</reference>
<organism evidence="1">
    <name type="scientific">Arundo donax</name>
    <name type="common">Giant reed</name>
    <name type="synonym">Donax arundinaceus</name>
    <dbReference type="NCBI Taxonomy" id="35708"/>
    <lineage>
        <taxon>Eukaryota</taxon>
        <taxon>Viridiplantae</taxon>
        <taxon>Streptophyta</taxon>
        <taxon>Embryophyta</taxon>
        <taxon>Tracheophyta</taxon>
        <taxon>Spermatophyta</taxon>
        <taxon>Magnoliopsida</taxon>
        <taxon>Liliopsida</taxon>
        <taxon>Poales</taxon>
        <taxon>Poaceae</taxon>
        <taxon>PACMAD clade</taxon>
        <taxon>Arundinoideae</taxon>
        <taxon>Arundineae</taxon>
        <taxon>Arundo</taxon>
    </lineage>
</organism>
<reference evidence="1" key="2">
    <citation type="journal article" date="2015" name="Data Brief">
        <title>Shoot transcriptome of the giant reed, Arundo donax.</title>
        <authorList>
            <person name="Barrero R.A."/>
            <person name="Guerrero F.D."/>
            <person name="Moolhuijzen P."/>
            <person name="Goolsby J.A."/>
            <person name="Tidwell J."/>
            <person name="Bellgard S.E."/>
            <person name="Bellgard M.I."/>
        </authorList>
    </citation>
    <scope>NUCLEOTIDE SEQUENCE</scope>
    <source>
        <tissue evidence="1">Shoot tissue taken approximately 20 cm above the soil surface</tissue>
    </source>
</reference>
<protein>
    <submittedName>
        <fullName evidence="1">Uncharacterized protein</fullName>
    </submittedName>
</protein>
<proteinExistence type="predicted"/>